<accession>A0AA39JT18</accession>
<comment type="caution">
    <text evidence="1">The sequence shown here is derived from an EMBL/GenBank/DDBJ whole genome shotgun (WGS) entry which is preliminary data.</text>
</comment>
<evidence type="ECO:0000313" key="1">
    <source>
        <dbReference type="EMBL" id="KAK0448259.1"/>
    </source>
</evidence>
<dbReference type="RefSeq" id="XP_060326364.1">
    <property type="nucleotide sequence ID" value="XM_060483700.1"/>
</dbReference>
<dbReference type="GeneID" id="85367248"/>
<name>A0AA39JT18_ARMTA</name>
<gene>
    <name evidence="1" type="ORF">EV420DRAFT_849179</name>
</gene>
<dbReference type="AlphaFoldDB" id="A0AA39JT18"/>
<sequence>MSYALPSLVRPQCIGHAGNVFCLCSRFTSFTLDQPELRCVCGHGMHAHADFMSLVVHHCPANSCVAYVQKTPKTQECSCGALLVDHVPVFNIYRPPTASSHTMNASASSNDADFTPFASLPPSSSDTVQAETDAFIAYDLGGYVLDDGALNATLDYHPNAIHDATPESGAWARSS</sequence>
<dbReference type="Proteomes" id="UP001175211">
    <property type="component" value="Unassembled WGS sequence"/>
</dbReference>
<keyword evidence="2" id="KW-1185">Reference proteome</keyword>
<proteinExistence type="predicted"/>
<protein>
    <submittedName>
        <fullName evidence="1">Uncharacterized protein</fullName>
    </submittedName>
</protein>
<organism evidence="1 2">
    <name type="scientific">Armillaria tabescens</name>
    <name type="common">Ringless honey mushroom</name>
    <name type="synonym">Agaricus tabescens</name>
    <dbReference type="NCBI Taxonomy" id="1929756"/>
    <lineage>
        <taxon>Eukaryota</taxon>
        <taxon>Fungi</taxon>
        <taxon>Dikarya</taxon>
        <taxon>Basidiomycota</taxon>
        <taxon>Agaricomycotina</taxon>
        <taxon>Agaricomycetes</taxon>
        <taxon>Agaricomycetidae</taxon>
        <taxon>Agaricales</taxon>
        <taxon>Marasmiineae</taxon>
        <taxon>Physalacriaceae</taxon>
        <taxon>Desarmillaria</taxon>
    </lineage>
</organism>
<reference evidence="1" key="1">
    <citation type="submission" date="2023-06" db="EMBL/GenBank/DDBJ databases">
        <authorList>
            <consortium name="Lawrence Berkeley National Laboratory"/>
            <person name="Ahrendt S."/>
            <person name="Sahu N."/>
            <person name="Indic B."/>
            <person name="Wong-Bajracharya J."/>
            <person name="Merenyi Z."/>
            <person name="Ke H.-M."/>
            <person name="Monk M."/>
            <person name="Kocsube S."/>
            <person name="Drula E."/>
            <person name="Lipzen A."/>
            <person name="Balint B."/>
            <person name="Henrissat B."/>
            <person name="Andreopoulos B."/>
            <person name="Martin F.M."/>
            <person name="Harder C.B."/>
            <person name="Rigling D."/>
            <person name="Ford K.L."/>
            <person name="Foster G.D."/>
            <person name="Pangilinan J."/>
            <person name="Papanicolaou A."/>
            <person name="Barry K."/>
            <person name="LaButti K."/>
            <person name="Viragh M."/>
            <person name="Koriabine M."/>
            <person name="Yan M."/>
            <person name="Riley R."/>
            <person name="Champramary S."/>
            <person name="Plett K.L."/>
            <person name="Tsai I.J."/>
            <person name="Slot J."/>
            <person name="Sipos G."/>
            <person name="Plett J."/>
            <person name="Nagy L.G."/>
            <person name="Grigoriev I.V."/>
        </authorList>
    </citation>
    <scope>NUCLEOTIDE SEQUENCE</scope>
    <source>
        <strain evidence="1">CCBAS 213</strain>
    </source>
</reference>
<evidence type="ECO:0000313" key="2">
    <source>
        <dbReference type="Proteomes" id="UP001175211"/>
    </source>
</evidence>
<dbReference type="EMBL" id="JAUEPS010000042">
    <property type="protein sequence ID" value="KAK0448259.1"/>
    <property type="molecule type" value="Genomic_DNA"/>
</dbReference>